<evidence type="ECO:0000313" key="1">
    <source>
        <dbReference type="EMBL" id="KAJ7313502.1"/>
    </source>
</evidence>
<name>A0A9Q0XFT4_9SAUR</name>
<reference evidence="1" key="1">
    <citation type="journal article" date="2023" name="DNA Res.">
        <title>Chromosome-level genome assembly of Phrynocephalus forsythii using third-generation DNA sequencing and Hi-C analysis.</title>
        <authorList>
            <person name="Qi Y."/>
            <person name="Zhao W."/>
            <person name="Zhao Y."/>
            <person name="Niu C."/>
            <person name="Cao S."/>
            <person name="Zhang Y."/>
        </authorList>
    </citation>
    <scope>NUCLEOTIDE SEQUENCE</scope>
    <source>
        <tissue evidence="1">Muscle</tissue>
    </source>
</reference>
<keyword evidence="2" id="KW-1185">Reference proteome</keyword>
<evidence type="ECO:0000313" key="2">
    <source>
        <dbReference type="Proteomes" id="UP001142489"/>
    </source>
</evidence>
<sequence length="76" mass="8728">MGSCIRGDWLWHSLGIYGKMPFKVSIKLQDKLNEQRDKEFTSLPCIEAWLATCVVGSHSLNQEDDCHDMRTCTLHC</sequence>
<dbReference type="EMBL" id="JAPFRF010000012">
    <property type="protein sequence ID" value="KAJ7313502.1"/>
    <property type="molecule type" value="Genomic_DNA"/>
</dbReference>
<dbReference type="AlphaFoldDB" id="A0A9Q0XFT4"/>
<dbReference type="Proteomes" id="UP001142489">
    <property type="component" value="Unassembled WGS sequence"/>
</dbReference>
<proteinExistence type="predicted"/>
<comment type="caution">
    <text evidence="1">The sequence shown here is derived from an EMBL/GenBank/DDBJ whole genome shotgun (WGS) entry which is preliminary data.</text>
</comment>
<organism evidence="1 2">
    <name type="scientific">Phrynocephalus forsythii</name>
    <dbReference type="NCBI Taxonomy" id="171643"/>
    <lineage>
        <taxon>Eukaryota</taxon>
        <taxon>Metazoa</taxon>
        <taxon>Chordata</taxon>
        <taxon>Craniata</taxon>
        <taxon>Vertebrata</taxon>
        <taxon>Euteleostomi</taxon>
        <taxon>Lepidosauria</taxon>
        <taxon>Squamata</taxon>
        <taxon>Bifurcata</taxon>
        <taxon>Unidentata</taxon>
        <taxon>Episquamata</taxon>
        <taxon>Toxicofera</taxon>
        <taxon>Iguania</taxon>
        <taxon>Acrodonta</taxon>
        <taxon>Agamidae</taxon>
        <taxon>Agaminae</taxon>
        <taxon>Phrynocephalus</taxon>
    </lineage>
</organism>
<protein>
    <submittedName>
        <fullName evidence="1">Uncharacterized protein</fullName>
    </submittedName>
</protein>
<gene>
    <name evidence="1" type="ORF">JRQ81_004928</name>
</gene>
<accession>A0A9Q0XFT4</accession>